<name>A0AAN8REM9_9PEZI</name>
<dbReference type="Gene3D" id="1.20.120.1770">
    <property type="match status" value="1"/>
</dbReference>
<feature type="region of interest" description="Disordered" evidence="11">
    <location>
        <begin position="1"/>
        <end position="25"/>
    </location>
</feature>
<evidence type="ECO:0000256" key="7">
    <source>
        <dbReference type="ARBA" id="ARBA00022982"/>
    </source>
</evidence>
<evidence type="ECO:0000256" key="12">
    <source>
        <dbReference type="SAM" id="Phobius"/>
    </source>
</evidence>
<dbReference type="PANTHER" id="PTHR15422:SF45">
    <property type="entry name" value="CYTOCHROME B561 DOMAIN-CONTAINING PROTEIN"/>
    <property type="match status" value="1"/>
</dbReference>
<dbReference type="InterPro" id="IPR006593">
    <property type="entry name" value="Cyt_b561/ferric_Rdtase_TM"/>
</dbReference>
<feature type="domain" description="Cytochrome b561" evidence="13">
    <location>
        <begin position="42"/>
        <end position="240"/>
    </location>
</feature>
<feature type="transmembrane region" description="Helical" evidence="12">
    <location>
        <begin position="144"/>
        <end position="169"/>
    </location>
</feature>
<feature type="transmembrane region" description="Helical" evidence="12">
    <location>
        <begin position="189"/>
        <end position="207"/>
    </location>
</feature>
<dbReference type="PROSITE" id="PS50939">
    <property type="entry name" value="CYTOCHROME_B561"/>
    <property type="match status" value="1"/>
</dbReference>
<evidence type="ECO:0000256" key="10">
    <source>
        <dbReference type="ARBA" id="ARBA00023136"/>
    </source>
</evidence>
<keyword evidence="3" id="KW-0813">Transport</keyword>
<comment type="caution">
    <text evidence="14">The sequence shown here is derived from an EMBL/GenBank/DDBJ whole genome shotgun (WGS) entry which is preliminary data.</text>
</comment>
<dbReference type="PANTHER" id="PTHR15422">
    <property type="entry name" value="OS05G0565100 PROTEIN"/>
    <property type="match status" value="1"/>
</dbReference>
<keyword evidence="8 12" id="KW-1133">Transmembrane helix</keyword>
<evidence type="ECO:0000256" key="1">
    <source>
        <dbReference type="ARBA" id="ARBA00001970"/>
    </source>
</evidence>
<evidence type="ECO:0000256" key="4">
    <source>
        <dbReference type="ARBA" id="ARBA00022617"/>
    </source>
</evidence>
<reference evidence="14 15" key="1">
    <citation type="submission" date="2019-10" db="EMBL/GenBank/DDBJ databases">
        <authorList>
            <person name="Palmer J.M."/>
        </authorList>
    </citation>
    <scope>NUCLEOTIDE SEQUENCE [LARGE SCALE GENOMIC DNA]</scope>
    <source>
        <strain evidence="14 15">TWF718</strain>
    </source>
</reference>
<evidence type="ECO:0000259" key="13">
    <source>
        <dbReference type="PROSITE" id="PS50939"/>
    </source>
</evidence>
<accession>A0AAN8REM9</accession>
<evidence type="ECO:0000313" key="14">
    <source>
        <dbReference type="EMBL" id="KAK6336580.1"/>
    </source>
</evidence>
<feature type="transmembrane region" description="Helical" evidence="12">
    <location>
        <begin position="109"/>
        <end position="132"/>
    </location>
</feature>
<dbReference type="GO" id="GO:0016020">
    <property type="term" value="C:membrane"/>
    <property type="evidence" value="ECO:0007669"/>
    <property type="project" value="UniProtKB-SubCell"/>
</dbReference>
<feature type="transmembrane region" description="Helical" evidence="12">
    <location>
        <begin position="79"/>
        <end position="97"/>
    </location>
</feature>
<comment type="subcellular location">
    <subcellularLocation>
        <location evidence="2">Membrane</location>
        <topology evidence="2">Multi-pass membrane protein</topology>
    </subcellularLocation>
</comment>
<evidence type="ECO:0000256" key="6">
    <source>
        <dbReference type="ARBA" id="ARBA00022723"/>
    </source>
</evidence>
<organism evidence="14 15">
    <name type="scientific">Orbilia javanica</name>
    <dbReference type="NCBI Taxonomy" id="47235"/>
    <lineage>
        <taxon>Eukaryota</taxon>
        <taxon>Fungi</taxon>
        <taxon>Dikarya</taxon>
        <taxon>Ascomycota</taxon>
        <taxon>Pezizomycotina</taxon>
        <taxon>Orbiliomycetes</taxon>
        <taxon>Orbiliales</taxon>
        <taxon>Orbiliaceae</taxon>
        <taxon>Orbilia</taxon>
    </lineage>
</organism>
<dbReference type="Pfam" id="PF03188">
    <property type="entry name" value="Cytochrom_B561"/>
    <property type="match status" value="1"/>
</dbReference>
<evidence type="ECO:0000313" key="15">
    <source>
        <dbReference type="Proteomes" id="UP001313282"/>
    </source>
</evidence>
<comment type="cofactor">
    <cofactor evidence="1">
        <name>heme b</name>
        <dbReference type="ChEBI" id="CHEBI:60344"/>
    </cofactor>
</comment>
<evidence type="ECO:0000256" key="8">
    <source>
        <dbReference type="ARBA" id="ARBA00022989"/>
    </source>
</evidence>
<dbReference type="Proteomes" id="UP001313282">
    <property type="component" value="Unassembled WGS sequence"/>
</dbReference>
<keyword evidence="6" id="KW-0479">Metal-binding</keyword>
<evidence type="ECO:0000256" key="3">
    <source>
        <dbReference type="ARBA" id="ARBA00022448"/>
    </source>
</evidence>
<keyword evidence="7" id="KW-0249">Electron transport</keyword>
<dbReference type="SMART" id="SM00665">
    <property type="entry name" value="B561"/>
    <property type="match status" value="1"/>
</dbReference>
<evidence type="ECO:0000256" key="9">
    <source>
        <dbReference type="ARBA" id="ARBA00023004"/>
    </source>
</evidence>
<protein>
    <recommendedName>
        <fullName evidence="13">Cytochrome b561 domain-containing protein</fullName>
    </recommendedName>
</protein>
<dbReference type="EMBL" id="JAVHNR010000007">
    <property type="protein sequence ID" value="KAK6336580.1"/>
    <property type="molecule type" value="Genomic_DNA"/>
</dbReference>
<feature type="transmembrane region" description="Helical" evidence="12">
    <location>
        <begin position="44"/>
        <end position="67"/>
    </location>
</feature>
<evidence type="ECO:0000256" key="5">
    <source>
        <dbReference type="ARBA" id="ARBA00022692"/>
    </source>
</evidence>
<keyword evidence="9" id="KW-0408">Iron</keyword>
<evidence type="ECO:0000256" key="11">
    <source>
        <dbReference type="SAM" id="MobiDB-lite"/>
    </source>
</evidence>
<sequence>MSNTLEPSPASGQAAPSEPPETEPLLGRIGAASQREGAPFWKNLIMGTGFLAQIGLLTLTATTWVSIFSLPVGLFTLHPLFNSIGVLLLFEAVLLLQPTHTANQKFKGAIIHSTLTGVSLLLFVGAGVAILLNKIRIKHEHFGSAHAILGLVVYVLILIQAIIGFAQFYTPRAFGSVENAKAIYKYHRLAGYMIELLLVVTLIAASRTTFALGPLSFKTWTVVIGSSSVAIGVIPRIKKEKLGFKCR</sequence>
<dbReference type="AlphaFoldDB" id="A0AAN8REM9"/>
<keyword evidence="5 12" id="KW-0812">Transmembrane</keyword>
<keyword evidence="4" id="KW-0349">Heme</keyword>
<dbReference type="CDD" id="cd08761">
    <property type="entry name" value="Cyt_b561_CYB561D2_like"/>
    <property type="match status" value="1"/>
</dbReference>
<keyword evidence="15" id="KW-1185">Reference proteome</keyword>
<dbReference type="GO" id="GO:0046872">
    <property type="term" value="F:metal ion binding"/>
    <property type="evidence" value="ECO:0007669"/>
    <property type="project" value="UniProtKB-KW"/>
</dbReference>
<dbReference type="InterPro" id="IPR045150">
    <property type="entry name" value="CYB561D1/2"/>
</dbReference>
<gene>
    <name evidence="14" type="ORF">TWF718_009382</name>
</gene>
<feature type="transmembrane region" description="Helical" evidence="12">
    <location>
        <begin position="219"/>
        <end position="237"/>
    </location>
</feature>
<keyword evidence="10 12" id="KW-0472">Membrane</keyword>
<evidence type="ECO:0000256" key="2">
    <source>
        <dbReference type="ARBA" id="ARBA00004141"/>
    </source>
</evidence>
<proteinExistence type="predicted"/>
<dbReference type="GO" id="GO:0140575">
    <property type="term" value="F:transmembrane monodehydroascorbate reductase activity"/>
    <property type="evidence" value="ECO:0007669"/>
    <property type="project" value="InterPro"/>
</dbReference>